<protein>
    <submittedName>
        <fullName evidence="1">Uncharacterized protein</fullName>
    </submittedName>
</protein>
<gene>
    <name evidence="1" type="ordered locus">HD_0429</name>
</gene>
<dbReference type="AlphaFoldDB" id="Q7VNQ8"/>
<accession>Q7VNQ8</accession>
<dbReference type="HOGENOM" id="CLU_3382110_0_0_6"/>
<reference evidence="2" key="1">
    <citation type="submission" date="2003-06" db="EMBL/GenBank/DDBJ databases">
        <title>The complete genome sequence of Haemophilus ducreyi.</title>
        <authorList>
            <person name="Munson R.S. Jr."/>
            <person name="Ray W.C."/>
            <person name="Mahairas G."/>
            <person name="Sabo P."/>
            <person name="Mungur R."/>
            <person name="Johnson L."/>
            <person name="Nguyen D."/>
            <person name="Wang J."/>
            <person name="Forst C."/>
            <person name="Hood L."/>
        </authorList>
    </citation>
    <scope>NUCLEOTIDE SEQUENCE [LARGE SCALE GENOMIC DNA]</scope>
    <source>
        <strain evidence="2">35000HP / ATCC 700724</strain>
    </source>
</reference>
<evidence type="ECO:0000313" key="2">
    <source>
        <dbReference type="Proteomes" id="UP000001022"/>
    </source>
</evidence>
<keyword evidence="2" id="KW-1185">Reference proteome</keyword>
<dbReference type="EMBL" id="AE017143">
    <property type="protein sequence ID" value="AAP95394.1"/>
    <property type="molecule type" value="Genomic_DNA"/>
</dbReference>
<sequence>MAKNNTQKYIFDFNNAVIEFIYCNIVFYSNLAN</sequence>
<proteinExistence type="predicted"/>
<organism evidence="1 2">
    <name type="scientific">Haemophilus ducreyi (strain 35000HP / ATCC 700724)</name>
    <dbReference type="NCBI Taxonomy" id="233412"/>
    <lineage>
        <taxon>Bacteria</taxon>
        <taxon>Pseudomonadati</taxon>
        <taxon>Pseudomonadota</taxon>
        <taxon>Gammaproteobacteria</taxon>
        <taxon>Pasteurellales</taxon>
        <taxon>Pasteurellaceae</taxon>
        <taxon>Haemophilus</taxon>
    </lineage>
</organism>
<dbReference type="KEGG" id="hdu:HD_0429"/>
<evidence type="ECO:0000313" key="1">
    <source>
        <dbReference type="EMBL" id="AAP95394.1"/>
    </source>
</evidence>
<name>Q7VNQ8_HAEDU</name>
<dbReference type="Proteomes" id="UP000001022">
    <property type="component" value="Chromosome"/>
</dbReference>